<protein>
    <submittedName>
        <fullName evidence="1">LysM peptidoglycan-binding domain-containing protein</fullName>
    </submittedName>
</protein>
<dbReference type="EMBL" id="SRYB01000004">
    <property type="protein sequence ID" value="TGY80025.1"/>
    <property type="molecule type" value="Genomic_DNA"/>
</dbReference>
<organism evidence="1 2">
    <name type="scientific">Lepagella muris</name>
    <dbReference type="NCBI Taxonomy" id="3032870"/>
    <lineage>
        <taxon>Bacteria</taxon>
        <taxon>Pseudomonadati</taxon>
        <taxon>Bacteroidota</taxon>
        <taxon>Bacteroidia</taxon>
        <taxon>Bacteroidales</taxon>
        <taxon>Muribaculaceae</taxon>
        <taxon>Lepagella</taxon>
    </lineage>
</organism>
<proteinExistence type="predicted"/>
<dbReference type="Proteomes" id="UP000306319">
    <property type="component" value="Unassembled WGS sequence"/>
</dbReference>
<reference evidence="1" key="1">
    <citation type="submission" date="2019-04" db="EMBL/GenBank/DDBJ databases">
        <title>Microbes associate with the intestines of laboratory mice.</title>
        <authorList>
            <person name="Navarre W."/>
            <person name="Wong E."/>
            <person name="Huang K."/>
            <person name="Tropini C."/>
            <person name="Ng K."/>
            <person name="Yu B."/>
        </authorList>
    </citation>
    <scope>NUCLEOTIDE SEQUENCE</scope>
    <source>
        <strain evidence="1">NM04_E33</strain>
    </source>
</reference>
<accession>A0AC61RGJ7</accession>
<evidence type="ECO:0000313" key="2">
    <source>
        <dbReference type="Proteomes" id="UP000306319"/>
    </source>
</evidence>
<gene>
    <name evidence="1" type="ORF">E5331_04370</name>
</gene>
<name>A0AC61RGJ7_9BACT</name>
<keyword evidence="2" id="KW-1185">Reference proteome</keyword>
<sequence>MVPRLLSLLLLLSLATSSLTVVATNNYEVYIDRFCHLAVEHQEEFGIPASITLAQGLLESAAGKSTLATKGNNHFGIKCHKEWKGKSMKRSDDSPNECFRSYNTPEESFLDHSRFLRRTRYQKLFDLDITDYSGWARGLRECGYATDPNYAARLITIIERYSLYIYDTQEGRSQEETVAFIRDMLVNTHPVRRTRGLHYVVATPGDTYASIAKEFNLKEKKLMKYNDAHKDHEIKAWEEVYLEEKLETAPDGVTTVTIGEDECIHSIAQRYGMKVKVIKNLNHKASDTPGTVLNLR</sequence>
<comment type="caution">
    <text evidence="1">The sequence shown here is derived from an EMBL/GenBank/DDBJ whole genome shotgun (WGS) entry which is preliminary data.</text>
</comment>
<evidence type="ECO:0000313" key="1">
    <source>
        <dbReference type="EMBL" id="TGY80025.1"/>
    </source>
</evidence>